<dbReference type="WBParaSite" id="PTRK_0001153800.1">
    <property type="protein sequence ID" value="PTRK_0001153800.1"/>
    <property type="gene ID" value="PTRK_0001153800"/>
</dbReference>
<dbReference type="Proteomes" id="UP000038045">
    <property type="component" value="Unplaced"/>
</dbReference>
<evidence type="ECO:0000256" key="2">
    <source>
        <dbReference type="ARBA" id="ARBA00020102"/>
    </source>
</evidence>
<dbReference type="InterPro" id="IPR040024">
    <property type="entry name" value="PPP1R21"/>
</dbReference>
<evidence type="ECO:0000256" key="5">
    <source>
        <dbReference type="ARBA" id="ARBA00023054"/>
    </source>
</evidence>
<evidence type="ECO:0000313" key="11">
    <source>
        <dbReference type="Proteomes" id="UP000038045"/>
    </source>
</evidence>
<dbReference type="Pfam" id="PF10205">
    <property type="entry name" value="KLRAQ"/>
    <property type="match status" value="1"/>
</dbReference>
<evidence type="ECO:0000313" key="12">
    <source>
        <dbReference type="WBParaSite" id="PTRK_0001153800.1"/>
    </source>
</evidence>
<dbReference type="Pfam" id="PF10212">
    <property type="entry name" value="PPP1R21_helical"/>
    <property type="match status" value="1"/>
</dbReference>
<dbReference type="GO" id="GO:0003723">
    <property type="term" value="F:RNA binding"/>
    <property type="evidence" value="ECO:0007669"/>
    <property type="project" value="UniProtKB-KW"/>
</dbReference>
<dbReference type="PANTHER" id="PTHR21448">
    <property type="entry name" value="SMOOTH MUSCLE MYOSIN HEAVY CHAIN-RELATED"/>
    <property type="match status" value="1"/>
</dbReference>
<protein>
    <recommendedName>
        <fullName evidence="2">Protein phosphatase 1 regulatory subunit 21</fullName>
    </recommendedName>
    <alternativeName>
        <fullName evidence="7">Coiled-coil domain-containing protein 128</fullName>
    </alternativeName>
    <alternativeName>
        <fullName evidence="8">Ferry endosomal RAB5 effector complex subunit 2</fullName>
    </alternativeName>
    <alternativeName>
        <fullName evidence="6">KLRAQ motif-containing protein 1</fullName>
    </alternativeName>
</protein>
<feature type="coiled-coil region" evidence="9">
    <location>
        <begin position="79"/>
        <end position="113"/>
    </location>
</feature>
<evidence type="ECO:0000256" key="7">
    <source>
        <dbReference type="ARBA" id="ARBA00031617"/>
    </source>
</evidence>
<dbReference type="SMART" id="SM01254">
    <property type="entry name" value="KLRAQ"/>
    <property type="match status" value="1"/>
</dbReference>
<feature type="domain" description="Protein phosphatase 1 regulatory subunit 21 N-terminal" evidence="10">
    <location>
        <begin position="38"/>
        <end position="147"/>
    </location>
</feature>
<accession>A0A0N4ZSQ6</accession>
<dbReference type="GO" id="GO:0016020">
    <property type="term" value="C:membrane"/>
    <property type="evidence" value="ECO:0007669"/>
    <property type="project" value="TreeGrafter"/>
</dbReference>
<proteinExistence type="predicted"/>
<dbReference type="STRING" id="131310.A0A0N4ZSQ6"/>
<dbReference type="InterPro" id="IPR019343">
    <property type="entry name" value="PPP1R21_N"/>
</dbReference>
<sequence>MSETSSPNRISPEFSDSIQFSYSPSMSLPENISPVEENRLLQTIPCLKQALLEERSKFEYISNSLIKSDEERRFLAAENESLAFRNEQLLKKVESLQESLKETKKIIDEKKKTFKLGLFGKNKKKNLMTNKNDDNVSLDPSLLEEELSFRVNENENLQRKIDILENEIENSQKLTNDRIKVLETKNQSLEKNLNECLKEKEILKMKLKCFNNERNSSDNIRPKISIEKESSSSNNTFDSPLILEVIEGTDTTDSEESFEKKDFGEILKLSKNVTELYQHFFILLNNRTSIYPRDSQLEKLTPSLTNLSTILKDIINNFEKWNMLSNSFKDVNDFVEANIHDTIFESLKKLFLELGPSLKDCINEENKENYCTPNLQRHNENFVERTNELLNIIIQQSTITSLFNCDNKSTKLLSFLDGIKTSTKQISDEFVNKILIENRLPTANKKLKTINDDISKILIGIVDHLTKLEIHIVNRKKCINILPSPIQPLTKKNKAEEDDDNCIDNIDDDINNENEEFSKSIQNLKAIIYKLQVENSILKRKIPFNNDNFDFKQIDLMYIQKFKEIIRKSEYFKSCTRFYKNKVNLKYLDRAVFVA</sequence>
<name>A0A0N4ZSQ6_PARTI</name>
<dbReference type="InterPro" id="IPR019348">
    <property type="entry name" value="PPP1R21_six_helix"/>
</dbReference>
<organism evidence="11 12">
    <name type="scientific">Parastrongyloides trichosuri</name>
    <name type="common">Possum-specific nematode worm</name>
    <dbReference type="NCBI Taxonomy" id="131310"/>
    <lineage>
        <taxon>Eukaryota</taxon>
        <taxon>Metazoa</taxon>
        <taxon>Ecdysozoa</taxon>
        <taxon>Nematoda</taxon>
        <taxon>Chromadorea</taxon>
        <taxon>Rhabditida</taxon>
        <taxon>Tylenchina</taxon>
        <taxon>Panagrolaimomorpha</taxon>
        <taxon>Strongyloidoidea</taxon>
        <taxon>Strongyloididae</taxon>
        <taxon>Parastrongyloides</taxon>
    </lineage>
</organism>
<evidence type="ECO:0000256" key="1">
    <source>
        <dbReference type="ARBA" id="ARBA00004412"/>
    </source>
</evidence>
<evidence type="ECO:0000256" key="9">
    <source>
        <dbReference type="SAM" id="Coils"/>
    </source>
</evidence>
<evidence type="ECO:0000259" key="10">
    <source>
        <dbReference type="SMART" id="SM01254"/>
    </source>
</evidence>
<dbReference type="AlphaFoldDB" id="A0A0N4ZSQ6"/>
<evidence type="ECO:0000256" key="3">
    <source>
        <dbReference type="ARBA" id="ARBA00022753"/>
    </source>
</evidence>
<evidence type="ECO:0000256" key="4">
    <source>
        <dbReference type="ARBA" id="ARBA00022884"/>
    </source>
</evidence>
<feature type="coiled-coil region" evidence="9">
    <location>
        <begin position="147"/>
        <end position="213"/>
    </location>
</feature>
<keyword evidence="3" id="KW-0967">Endosome</keyword>
<evidence type="ECO:0000256" key="8">
    <source>
        <dbReference type="ARBA" id="ARBA00044824"/>
    </source>
</evidence>
<dbReference type="PANTHER" id="PTHR21448:SF0">
    <property type="entry name" value="PROTEIN PHOSPHATASE 1 REGULATORY SUBUNIT 21"/>
    <property type="match status" value="1"/>
</dbReference>
<keyword evidence="5 9" id="KW-0175">Coiled coil</keyword>
<keyword evidence="11" id="KW-1185">Reference proteome</keyword>
<keyword evidence="4" id="KW-0694">RNA-binding</keyword>
<evidence type="ECO:0000256" key="6">
    <source>
        <dbReference type="ARBA" id="ARBA00031361"/>
    </source>
</evidence>
<dbReference type="GO" id="GO:0005769">
    <property type="term" value="C:early endosome"/>
    <property type="evidence" value="ECO:0007669"/>
    <property type="project" value="UniProtKB-SubCell"/>
</dbReference>
<reference evidence="12" key="1">
    <citation type="submission" date="2017-02" db="UniProtKB">
        <authorList>
            <consortium name="WormBaseParasite"/>
        </authorList>
    </citation>
    <scope>IDENTIFICATION</scope>
</reference>
<comment type="subcellular location">
    <subcellularLocation>
        <location evidence="1">Early endosome</location>
    </subcellularLocation>
</comment>